<dbReference type="Proteomes" id="UP000008466">
    <property type="component" value="Chromosome"/>
</dbReference>
<sequence>MQYNFDRSVDRRGTLSVKWNREAIKSLCGNPDAEPFWVADMDFPVATEVAQKARNLSEHAIFGYPYANNQRQVFCTWVKERHQVDIQPNQVAISQGVLSSIAILVELLTNEQDGIIVPLPAYQPFVRIVNNLKRKLLSWPLRYDQDTHTFSLDWNRYEELCEQAKILIFCSPQNPSGLVFSEDDLVRLCEIAKRHNIVIICDEIHADLCYKPHVMLLEPAKKVGCEAVVCMAPSKTFNIAGEHYSVTLFNNQELKQRFITRLEQLFITETSLVATTLAVSSYQSGAKWLSELLVYLQKNAELMEKTLQREVPSIVFIKPQASFIGLLDCSAILDLVERDAQAHPELYDSSVSPQGGLLSRFFGQRASLVCNDGTWFGGNEYRQFVRFNYGTQRSNIERALKRIKEAVDFLQATYR</sequence>
<dbReference type="InterPro" id="IPR004839">
    <property type="entry name" value="Aminotransferase_I/II_large"/>
</dbReference>
<comment type="similarity">
    <text evidence="5">Belongs to the class-II pyridoxal-phosphate-dependent aminotransferase family. MalY/PatB cystathionine beta-lyase subfamily.</text>
</comment>
<evidence type="ECO:0000256" key="3">
    <source>
        <dbReference type="ARBA" id="ARBA00022898"/>
    </source>
</evidence>
<organism evidence="7 8">
    <name type="scientific">Sphaerochaeta globosa (strain ATCC BAA-1886 / DSM 22777 / Buddy)</name>
    <name type="common">Spirochaeta sp. (strain Buddy)</name>
    <dbReference type="NCBI Taxonomy" id="158189"/>
    <lineage>
        <taxon>Bacteria</taxon>
        <taxon>Pseudomonadati</taxon>
        <taxon>Spirochaetota</taxon>
        <taxon>Spirochaetia</taxon>
        <taxon>Spirochaetales</taxon>
        <taxon>Sphaerochaetaceae</taxon>
        <taxon>Sphaerochaeta</taxon>
    </lineage>
</organism>
<dbReference type="KEGG" id="sbu:SpiBuddy_2210"/>
<dbReference type="GO" id="GO:0047804">
    <property type="term" value="F:cysteine-S-conjugate beta-lyase activity"/>
    <property type="evidence" value="ECO:0007669"/>
    <property type="project" value="UniProtKB-EC"/>
</dbReference>
<protein>
    <recommendedName>
        <fullName evidence="2">cysteine-S-conjugate beta-lyase</fullName>
        <ecNumber evidence="2">4.4.1.13</ecNumber>
    </recommendedName>
</protein>
<dbReference type="STRING" id="158189.SpiBuddy_2210"/>
<keyword evidence="8" id="KW-1185">Reference proteome</keyword>
<dbReference type="OrthoDB" id="367386at2"/>
<evidence type="ECO:0000256" key="1">
    <source>
        <dbReference type="ARBA" id="ARBA00001933"/>
    </source>
</evidence>
<evidence type="ECO:0000256" key="4">
    <source>
        <dbReference type="ARBA" id="ARBA00023239"/>
    </source>
</evidence>
<dbReference type="Pfam" id="PF00155">
    <property type="entry name" value="Aminotran_1_2"/>
    <property type="match status" value="1"/>
</dbReference>
<dbReference type="GO" id="GO:0030170">
    <property type="term" value="F:pyridoxal phosphate binding"/>
    <property type="evidence" value="ECO:0007669"/>
    <property type="project" value="InterPro"/>
</dbReference>
<name>F0RT54_SPHGB</name>
<dbReference type="InterPro" id="IPR015421">
    <property type="entry name" value="PyrdxlP-dep_Trfase_major"/>
</dbReference>
<evidence type="ECO:0000256" key="5">
    <source>
        <dbReference type="ARBA" id="ARBA00037974"/>
    </source>
</evidence>
<dbReference type="Gene3D" id="3.90.1150.10">
    <property type="entry name" value="Aspartate Aminotransferase, domain 1"/>
    <property type="match status" value="1"/>
</dbReference>
<accession>F0RT54</accession>
<dbReference type="InterPro" id="IPR015422">
    <property type="entry name" value="PyrdxlP-dep_Trfase_small"/>
</dbReference>
<dbReference type="Gene3D" id="3.40.640.10">
    <property type="entry name" value="Type I PLP-dependent aspartate aminotransferase-like (Major domain)"/>
    <property type="match status" value="1"/>
</dbReference>
<evidence type="ECO:0000259" key="6">
    <source>
        <dbReference type="Pfam" id="PF00155"/>
    </source>
</evidence>
<dbReference type="InterPro" id="IPR051798">
    <property type="entry name" value="Class-II_PLP-Dep_Aminotrans"/>
</dbReference>
<reference evidence="8" key="1">
    <citation type="submission" date="2011-02" db="EMBL/GenBank/DDBJ databases">
        <title>Complete sequence of Spirochaeta sp. Buddy.</title>
        <authorList>
            <person name="Lucas S."/>
            <person name="Copeland A."/>
            <person name="Lapidus A."/>
            <person name="Cheng J.-F."/>
            <person name="Goodwin L."/>
            <person name="Pitluck S."/>
            <person name="Zeytun A."/>
            <person name="Detter J.C."/>
            <person name="Han C."/>
            <person name="Tapia R."/>
            <person name="Land M."/>
            <person name="Hauser L."/>
            <person name="Kyrpides N."/>
            <person name="Ivanova N."/>
            <person name="Mikhailova N."/>
            <person name="Pagani I."/>
            <person name="Ritalahti K.M."/>
            <person name="Loeffler F.E."/>
            <person name="Woyke T."/>
        </authorList>
    </citation>
    <scope>NUCLEOTIDE SEQUENCE [LARGE SCALE GENOMIC DNA]</scope>
    <source>
        <strain evidence="8">ATCC BAA-1886 / DSM 22777 / Buddy</strain>
    </source>
</reference>
<dbReference type="SUPFAM" id="SSF53383">
    <property type="entry name" value="PLP-dependent transferases"/>
    <property type="match status" value="1"/>
</dbReference>
<proteinExistence type="inferred from homology"/>
<evidence type="ECO:0000313" key="7">
    <source>
        <dbReference type="EMBL" id="ADY14029.1"/>
    </source>
</evidence>
<keyword evidence="4 7" id="KW-0456">Lyase</keyword>
<keyword evidence="3" id="KW-0663">Pyridoxal phosphate</keyword>
<dbReference type="InterPro" id="IPR015424">
    <property type="entry name" value="PyrdxlP-dep_Trfase"/>
</dbReference>
<dbReference type="EC" id="4.4.1.13" evidence="2"/>
<dbReference type="RefSeq" id="WP_013607878.1">
    <property type="nucleotide sequence ID" value="NC_015152.1"/>
</dbReference>
<dbReference type="EMBL" id="CP002541">
    <property type="protein sequence ID" value="ADY14029.1"/>
    <property type="molecule type" value="Genomic_DNA"/>
</dbReference>
<gene>
    <name evidence="7" type="ordered locus">SpiBuddy_2210</name>
</gene>
<dbReference type="PANTHER" id="PTHR43525:SF1">
    <property type="entry name" value="PROTEIN MALY"/>
    <property type="match status" value="1"/>
</dbReference>
<feature type="domain" description="Aminotransferase class I/classII large" evidence="6">
    <location>
        <begin position="42"/>
        <end position="403"/>
    </location>
</feature>
<comment type="cofactor">
    <cofactor evidence="1">
        <name>pyridoxal 5'-phosphate</name>
        <dbReference type="ChEBI" id="CHEBI:597326"/>
    </cofactor>
</comment>
<evidence type="ECO:0000256" key="2">
    <source>
        <dbReference type="ARBA" id="ARBA00012224"/>
    </source>
</evidence>
<dbReference type="eggNOG" id="COG1168">
    <property type="taxonomic scope" value="Bacteria"/>
</dbReference>
<evidence type="ECO:0000313" key="8">
    <source>
        <dbReference type="Proteomes" id="UP000008466"/>
    </source>
</evidence>
<dbReference type="AlphaFoldDB" id="F0RT54"/>
<dbReference type="HOGENOM" id="CLU_017584_15_0_12"/>
<dbReference type="PANTHER" id="PTHR43525">
    <property type="entry name" value="PROTEIN MALY"/>
    <property type="match status" value="1"/>
</dbReference>
<dbReference type="CDD" id="cd00609">
    <property type="entry name" value="AAT_like"/>
    <property type="match status" value="1"/>
</dbReference>